<protein>
    <submittedName>
        <fullName evidence="4">TldD/PmbA family protein</fullName>
    </submittedName>
</protein>
<sequence length="435" mass="47373">MNSEHSPPDLLAEQLLDLAIQAGANAAEVYQSQSLSRPVFFEANRLKQLESAQSEGTALRVWHNDCPGLAVAYGQVKPGELVDRAIALSALNPAETPELAAGHTRLFPNLGEIVPVEELIKMGKGAIARLRELYPEVLCSVELECEQETTRLINSHGLHCQYTDITLSCFLSTEWIRGEDFLSIYEGQEMRGQLNLAFLVQTLLARLDWAQNNTAPPLGRVPILFTNKAATLLWETVATAMNGKQILEGTSPWTERQGEVVVAEILTLTQHPDTGPYSCPFDDEGELTQSLSLIDRGRLQQFYTDRATARALDIPHTSNGFRPSLGRYPTPELINLIIEPATGTLNDLIRQIDNGLIVDQILGGGADISGDFSINVDLGYRIQNGEIVGRVKDTMVAGNVYTALKHAIAIGGDALWNGSCYTPSIIVEGLSVVGG</sequence>
<dbReference type="GO" id="GO:0006508">
    <property type="term" value="P:proteolysis"/>
    <property type="evidence" value="ECO:0007669"/>
    <property type="project" value="InterPro"/>
</dbReference>
<dbReference type="EMBL" id="JADEWZ010000018">
    <property type="protein sequence ID" value="MBE9116831.1"/>
    <property type="molecule type" value="Genomic_DNA"/>
</dbReference>
<gene>
    <name evidence="4" type="ORF">IQ249_13065</name>
</gene>
<evidence type="ECO:0000256" key="1">
    <source>
        <dbReference type="ARBA" id="ARBA00005836"/>
    </source>
</evidence>
<dbReference type="InterPro" id="IPR045569">
    <property type="entry name" value="Metalloprtase-TldD/E_C"/>
</dbReference>
<dbReference type="InterPro" id="IPR035068">
    <property type="entry name" value="TldD/PmbA_N"/>
</dbReference>
<dbReference type="GO" id="GO:0005829">
    <property type="term" value="C:cytosol"/>
    <property type="evidence" value="ECO:0007669"/>
    <property type="project" value="TreeGrafter"/>
</dbReference>
<dbReference type="InterPro" id="IPR002510">
    <property type="entry name" value="Metalloprtase-TldD/E_N"/>
</dbReference>
<feature type="domain" description="Metalloprotease TldD/E N-terminal" evidence="2">
    <location>
        <begin position="27"/>
        <end position="87"/>
    </location>
</feature>
<dbReference type="PANTHER" id="PTHR43421">
    <property type="entry name" value="METALLOPROTEASE PMBA"/>
    <property type="match status" value="1"/>
</dbReference>
<proteinExistence type="inferred from homology"/>
<organism evidence="4 5">
    <name type="scientific">Lusitaniella coriacea LEGE 07157</name>
    <dbReference type="NCBI Taxonomy" id="945747"/>
    <lineage>
        <taxon>Bacteria</taxon>
        <taxon>Bacillati</taxon>
        <taxon>Cyanobacteriota</taxon>
        <taxon>Cyanophyceae</taxon>
        <taxon>Spirulinales</taxon>
        <taxon>Lusitaniellaceae</taxon>
        <taxon>Lusitaniella</taxon>
    </lineage>
</organism>
<dbReference type="Pfam" id="PF01523">
    <property type="entry name" value="PmbA_TldD_1st"/>
    <property type="match status" value="1"/>
</dbReference>
<dbReference type="InterPro" id="IPR047657">
    <property type="entry name" value="PmbA"/>
</dbReference>
<dbReference type="PANTHER" id="PTHR43421:SF1">
    <property type="entry name" value="METALLOPROTEASE PMBA"/>
    <property type="match status" value="1"/>
</dbReference>
<dbReference type="RefSeq" id="WP_194029925.1">
    <property type="nucleotide sequence ID" value="NZ_JADEWZ010000018.1"/>
</dbReference>
<dbReference type="SUPFAM" id="SSF111283">
    <property type="entry name" value="Putative modulator of DNA gyrase, PmbA/TldD"/>
    <property type="match status" value="1"/>
</dbReference>
<evidence type="ECO:0000259" key="2">
    <source>
        <dbReference type="Pfam" id="PF01523"/>
    </source>
</evidence>
<reference evidence="4" key="1">
    <citation type="submission" date="2020-10" db="EMBL/GenBank/DDBJ databases">
        <authorList>
            <person name="Castelo-Branco R."/>
            <person name="Eusebio N."/>
            <person name="Adriana R."/>
            <person name="Vieira A."/>
            <person name="Brugerolle De Fraissinette N."/>
            <person name="Rezende De Castro R."/>
            <person name="Schneider M.P."/>
            <person name="Vasconcelos V."/>
            <person name="Leao P.N."/>
        </authorList>
    </citation>
    <scope>NUCLEOTIDE SEQUENCE</scope>
    <source>
        <strain evidence="4">LEGE 07157</strain>
    </source>
</reference>
<accession>A0A8J7DZV8</accession>
<comment type="similarity">
    <text evidence="1">Belongs to the peptidase U62 family.</text>
</comment>
<evidence type="ECO:0000313" key="5">
    <source>
        <dbReference type="Proteomes" id="UP000654482"/>
    </source>
</evidence>
<evidence type="ECO:0000259" key="3">
    <source>
        <dbReference type="Pfam" id="PF19289"/>
    </source>
</evidence>
<feature type="domain" description="Metalloprotease TldD/E C-terminal" evidence="3">
    <location>
        <begin position="219"/>
        <end position="434"/>
    </location>
</feature>
<dbReference type="Pfam" id="PF19289">
    <property type="entry name" value="PmbA_TldD_3rd"/>
    <property type="match status" value="1"/>
</dbReference>
<dbReference type="InterPro" id="IPR036059">
    <property type="entry name" value="TldD/PmbA_sf"/>
</dbReference>
<dbReference type="AlphaFoldDB" id="A0A8J7DZV8"/>
<dbReference type="Proteomes" id="UP000654482">
    <property type="component" value="Unassembled WGS sequence"/>
</dbReference>
<evidence type="ECO:0000313" key="4">
    <source>
        <dbReference type="EMBL" id="MBE9116831.1"/>
    </source>
</evidence>
<dbReference type="Gene3D" id="3.30.2290.10">
    <property type="entry name" value="PmbA/TldD superfamily"/>
    <property type="match status" value="1"/>
</dbReference>
<comment type="caution">
    <text evidence="4">The sequence shown here is derived from an EMBL/GenBank/DDBJ whole genome shotgun (WGS) entry which is preliminary data.</text>
</comment>
<name>A0A8J7DZV8_9CYAN</name>
<keyword evidence="5" id="KW-1185">Reference proteome</keyword>
<dbReference type="GO" id="GO:0008237">
    <property type="term" value="F:metallopeptidase activity"/>
    <property type="evidence" value="ECO:0007669"/>
    <property type="project" value="InterPro"/>
</dbReference>